<dbReference type="AlphaFoldDB" id="A0A0J7XVK8"/>
<gene>
    <name evidence="3" type="ORF">V474_18980</name>
</gene>
<dbReference type="GO" id="GO:0016853">
    <property type="term" value="F:isomerase activity"/>
    <property type="evidence" value="ECO:0007669"/>
    <property type="project" value="UniProtKB-KW"/>
</dbReference>
<evidence type="ECO:0000313" key="3">
    <source>
        <dbReference type="EMBL" id="KMS55128.1"/>
    </source>
</evidence>
<dbReference type="Gene3D" id="1.10.40.110">
    <property type="match status" value="1"/>
</dbReference>
<dbReference type="InterPro" id="IPR012336">
    <property type="entry name" value="Thioredoxin-like_fold"/>
</dbReference>
<reference evidence="3 4" key="1">
    <citation type="journal article" date="2015" name="G3 (Bethesda)">
        <title>Insights into Ongoing Evolution of the Hexachlorocyclohexane Catabolic Pathway from Comparative Genomics of Ten Sphingomonadaceae Strains.</title>
        <authorList>
            <person name="Pearce S.L."/>
            <person name="Oakeshott J.G."/>
            <person name="Pandey G."/>
        </authorList>
    </citation>
    <scope>NUCLEOTIDE SEQUENCE [LARGE SCALE GENOMIC DNA]</scope>
    <source>
        <strain evidence="3 4">LL02</strain>
    </source>
</reference>
<evidence type="ECO:0000256" key="1">
    <source>
        <dbReference type="SAM" id="SignalP"/>
    </source>
</evidence>
<protein>
    <submittedName>
        <fullName evidence="3">Protein-disulfide isomerase</fullName>
    </submittedName>
</protein>
<comment type="caution">
    <text evidence="3">The sequence shown here is derived from an EMBL/GenBank/DDBJ whole genome shotgun (WGS) entry which is preliminary data.</text>
</comment>
<dbReference type="SUPFAM" id="SSF52833">
    <property type="entry name" value="Thioredoxin-like"/>
    <property type="match status" value="1"/>
</dbReference>
<evidence type="ECO:0000259" key="2">
    <source>
        <dbReference type="Pfam" id="PF13462"/>
    </source>
</evidence>
<dbReference type="InterPro" id="IPR036249">
    <property type="entry name" value="Thioredoxin-like_sf"/>
</dbReference>
<name>A0A0J7XVK8_9SPHN</name>
<dbReference type="Pfam" id="PF13462">
    <property type="entry name" value="Thioredoxin_4"/>
    <property type="match status" value="1"/>
</dbReference>
<proteinExistence type="predicted"/>
<keyword evidence="1" id="KW-0732">Signal</keyword>
<feature type="chain" id="PRO_5005291724" evidence="1">
    <location>
        <begin position="20"/>
        <end position="248"/>
    </location>
</feature>
<dbReference type="Proteomes" id="UP000052268">
    <property type="component" value="Unassembled WGS sequence"/>
</dbReference>
<dbReference type="EMBL" id="JACU01000005">
    <property type="protein sequence ID" value="KMS55128.1"/>
    <property type="molecule type" value="Genomic_DNA"/>
</dbReference>
<keyword evidence="4" id="KW-1185">Reference proteome</keyword>
<accession>A0A0J7XVK8</accession>
<dbReference type="OrthoDB" id="8478320at2"/>
<feature type="domain" description="Thioredoxin-like fold" evidence="2">
    <location>
        <begin position="52"/>
        <end position="237"/>
    </location>
</feature>
<organism evidence="3 4">
    <name type="scientific">Novosphingobium barchaimii LL02</name>
    <dbReference type="NCBI Taxonomy" id="1114963"/>
    <lineage>
        <taxon>Bacteria</taxon>
        <taxon>Pseudomonadati</taxon>
        <taxon>Pseudomonadota</taxon>
        <taxon>Alphaproteobacteria</taxon>
        <taxon>Sphingomonadales</taxon>
        <taxon>Sphingomonadaceae</taxon>
        <taxon>Novosphingobium</taxon>
    </lineage>
</organism>
<feature type="signal peptide" evidence="1">
    <location>
        <begin position="1"/>
        <end position="19"/>
    </location>
</feature>
<evidence type="ECO:0000313" key="4">
    <source>
        <dbReference type="Proteomes" id="UP000052268"/>
    </source>
</evidence>
<dbReference type="Gene3D" id="3.40.30.10">
    <property type="entry name" value="Glutaredoxin"/>
    <property type="match status" value="1"/>
</dbReference>
<keyword evidence="3" id="KW-0413">Isomerase</keyword>
<sequence length="248" mass="27185">MRFASMKTTLRFTALAACAALSIAAAPAKKPAPAPSSAGKNWAGQVVATPDGSHRYGNPDAPVKLNEYVSYTCPHCAHFHKESDPVLRLTVVPKGQVSVTVTNFLRNPIDLTVAMLTNCGDPKRFFVRHNAFFATQETWLGKVEKFSRDQQARWYQGQLTDRMRAIASDLGFYDQMGAWGMGRAQTDVCLADKAMLDKLRTQQTEVEKLGFQGTPSFTLNGEVLNANDWASVSKAITAKIAEQRAGNI</sequence>
<dbReference type="PATRIC" id="fig|1114963.3.peg.2634"/>